<evidence type="ECO:0000256" key="1">
    <source>
        <dbReference type="SAM" id="Phobius"/>
    </source>
</evidence>
<dbReference type="RefSeq" id="WP_167849381.1">
    <property type="nucleotide sequence ID" value="NZ_SRLS01000021.1"/>
</dbReference>
<proteinExistence type="predicted"/>
<accession>A0A380G0E0</accession>
<keyword evidence="1" id="KW-0812">Transmembrane</keyword>
<dbReference type="AlphaFoldDB" id="A0A380G0E0"/>
<reference evidence="2 3" key="1">
    <citation type="submission" date="2018-06" db="EMBL/GenBank/DDBJ databases">
        <authorList>
            <consortium name="Pathogen Informatics"/>
            <person name="Doyle S."/>
        </authorList>
    </citation>
    <scope>NUCLEOTIDE SEQUENCE [LARGE SCALE GENOMIC DNA]</scope>
    <source>
        <strain evidence="2 3">NCTC13830</strain>
    </source>
</reference>
<keyword evidence="1" id="KW-1133">Transmembrane helix</keyword>
<sequence length="56" mass="6571">MIFIFSLLLVITFVSAIYHLYLYAFTNLGHVTKNLYWFIGSLVVFILMGVWLIELL</sequence>
<dbReference type="EMBL" id="UHDO01000001">
    <property type="protein sequence ID" value="SUM43693.1"/>
    <property type="molecule type" value="Genomic_DNA"/>
</dbReference>
<keyword evidence="1" id="KW-0472">Membrane</keyword>
<name>A0A380G0E0_9STAP</name>
<gene>
    <name evidence="2" type="ORF">NCTC13830_01142</name>
</gene>
<feature type="transmembrane region" description="Helical" evidence="1">
    <location>
        <begin position="35"/>
        <end position="53"/>
    </location>
</feature>
<protein>
    <recommendedName>
        <fullName evidence="4">Mid2-like cell wall stress sensor domain protein</fullName>
    </recommendedName>
</protein>
<evidence type="ECO:0000313" key="2">
    <source>
        <dbReference type="EMBL" id="SUM43693.1"/>
    </source>
</evidence>
<organism evidence="2 3">
    <name type="scientific">Staphylococcus petrasii</name>
    <dbReference type="NCBI Taxonomy" id="1276936"/>
    <lineage>
        <taxon>Bacteria</taxon>
        <taxon>Bacillati</taxon>
        <taxon>Bacillota</taxon>
        <taxon>Bacilli</taxon>
        <taxon>Bacillales</taxon>
        <taxon>Staphylococcaceae</taxon>
        <taxon>Staphylococcus</taxon>
    </lineage>
</organism>
<dbReference type="Proteomes" id="UP000254047">
    <property type="component" value="Unassembled WGS sequence"/>
</dbReference>
<evidence type="ECO:0008006" key="4">
    <source>
        <dbReference type="Google" id="ProtNLM"/>
    </source>
</evidence>
<evidence type="ECO:0000313" key="3">
    <source>
        <dbReference type="Proteomes" id="UP000254047"/>
    </source>
</evidence>